<name>A0A2T0TGC1_9PSEU</name>
<feature type="binding site" evidence="10">
    <location>
        <position position="116"/>
    </location>
    <ligand>
        <name>substrate</name>
    </ligand>
</feature>
<dbReference type="EMBL" id="PVTF01000002">
    <property type="protein sequence ID" value="PRY44685.1"/>
    <property type="molecule type" value="Genomic_DNA"/>
</dbReference>
<evidence type="ECO:0000256" key="11">
    <source>
        <dbReference type="PROSITE-ProRule" id="PRU10055"/>
    </source>
</evidence>
<dbReference type="InterPro" id="IPR001360">
    <property type="entry name" value="Glyco_hydro_1"/>
</dbReference>
<feature type="binding site" evidence="10">
    <location>
        <position position="287"/>
    </location>
    <ligand>
        <name>substrate</name>
    </ligand>
</feature>
<dbReference type="SUPFAM" id="SSF51445">
    <property type="entry name" value="(Trans)glycosidases"/>
    <property type="match status" value="1"/>
</dbReference>
<feature type="binding site" evidence="10">
    <location>
        <position position="391"/>
    </location>
    <ligand>
        <name>substrate</name>
    </ligand>
</feature>
<evidence type="ECO:0000256" key="4">
    <source>
        <dbReference type="ARBA" id="ARBA00022801"/>
    </source>
</evidence>
<proteinExistence type="inferred from homology"/>
<dbReference type="PROSITE" id="PS00572">
    <property type="entry name" value="GLYCOSYL_HYDROL_F1_1"/>
    <property type="match status" value="1"/>
</dbReference>
<keyword evidence="5" id="KW-0136">Cellulose degradation</keyword>
<dbReference type="Proteomes" id="UP000239494">
    <property type="component" value="Unassembled WGS sequence"/>
</dbReference>
<comment type="similarity">
    <text evidence="2 12">Belongs to the glycosyl hydrolase 1 family.</text>
</comment>
<evidence type="ECO:0000256" key="10">
    <source>
        <dbReference type="PIRSR" id="PIRSR617736-2"/>
    </source>
</evidence>
<feature type="binding site" evidence="10">
    <location>
        <position position="15"/>
    </location>
    <ligand>
        <name>substrate</name>
    </ligand>
</feature>
<evidence type="ECO:0000256" key="2">
    <source>
        <dbReference type="ARBA" id="ARBA00010838"/>
    </source>
</evidence>
<evidence type="ECO:0000256" key="8">
    <source>
        <dbReference type="ARBA" id="ARBA00023326"/>
    </source>
</evidence>
<dbReference type="NCBIfam" id="TIGR03356">
    <property type="entry name" value="BGL"/>
    <property type="match status" value="1"/>
</dbReference>
<accession>A0A2T0TGC1</accession>
<dbReference type="Pfam" id="PF00232">
    <property type="entry name" value="Glyco_hydro_1"/>
    <property type="match status" value="1"/>
</dbReference>
<dbReference type="GO" id="GO:0008422">
    <property type="term" value="F:beta-glucosidase activity"/>
    <property type="evidence" value="ECO:0007669"/>
    <property type="project" value="UniProtKB-EC"/>
</dbReference>
<dbReference type="PANTHER" id="PTHR10353">
    <property type="entry name" value="GLYCOSYL HYDROLASE"/>
    <property type="match status" value="1"/>
</dbReference>
<keyword evidence="8" id="KW-0624">Polysaccharide degradation</keyword>
<gene>
    <name evidence="13" type="ORF">CLV43_102250</name>
</gene>
<evidence type="ECO:0000256" key="7">
    <source>
        <dbReference type="ARBA" id="ARBA00023295"/>
    </source>
</evidence>
<evidence type="ECO:0000256" key="3">
    <source>
        <dbReference type="ARBA" id="ARBA00012744"/>
    </source>
</evidence>
<feature type="binding site" evidence="10">
    <location>
        <begin position="398"/>
        <end position="399"/>
    </location>
    <ligand>
        <name>substrate</name>
    </ligand>
</feature>
<organism evidence="13 14">
    <name type="scientific">Umezawaea tangerina</name>
    <dbReference type="NCBI Taxonomy" id="84725"/>
    <lineage>
        <taxon>Bacteria</taxon>
        <taxon>Bacillati</taxon>
        <taxon>Actinomycetota</taxon>
        <taxon>Actinomycetes</taxon>
        <taxon>Pseudonocardiales</taxon>
        <taxon>Pseudonocardiaceae</taxon>
        <taxon>Umezawaea</taxon>
    </lineage>
</organism>
<evidence type="ECO:0000256" key="6">
    <source>
        <dbReference type="ARBA" id="ARBA00023277"/>
    </source>
</evidence>
<evidence type="ECO:0000256" key="12">
    <source>
        <dbReference type="RuleBase" id="RU361175"/>
    </source>
</evidence>
<dbReference type="PRINTS" id="PR00131">
    <property type="entry name" value="GLHYDRLASE1"/>
</dbReference>
<feature type="active site" description="Proton donor" evidence="9">
    <location>
        <position position="161"/>
    </location>
</feature>
<keyword evidence="7 12" id="KW-0326">Glycosidase</keyword>
<dbReference type="GO" id="GO:0005829">
    <property type="term" value="C:cytosol"/>
    <property type="evidence" value="ECO:0007669"/>
    <property type="project" value="TreeGrafter"/>
</dbReference>
<dbReference type="InterPro" id="IPR033132">
    <property type="entry name" value="GH_1_N_CS"/>
</dbReference>
<dbReference type="EC" id="3.2.1.21" evidence="3 12"/>
<keyword evidence="4 12" id="KW-0378">Hydrolase</keyword>
<dbReference type="Gene3D" id="3.20.20.80">
    <property type="entry name" value="Glycosidases"/>
    <property type="match status" value="1"/>
</dbReference>
<comment type="caution">
    <text evidence="13">The sequence shown here is derived from an EMBL/GenBank/DDBJ whole genome shotgun (WGS) entry which is preliminary data.</text>
</comment>
<dbReference type="InterPro" id="IPR017853">
    <property type="entry name" value="GH"/>
</dbReference>
<dbReference type="InterPro" id="IPR018120">
    <property type="entry name" value="Glyco_hydro_1_AS"/>
</dbReference>
<evidence type="ECO:0000256" key="5">
    <source>
        <dbReference type="ARBA" id="ARBA00023001"/>
    </source>
</evidence>
<evidence type="ECO:0000313" key="14">
    <source>
        <dbReference type="Proteomes" id="UP000239494"/>
    </source>
</evidence>
<feature type="active site" description="Nucleophile" evidence="9 11">
    <location>
        <position position="350"/>
    </location>
</feature>
<dbReference type="FunFam" id="3.20.20.80:FF:000004">
    <property type="entry name" value="Beta-glucosidase 6-phospho-beta-glucosidase"/>
    <property type="match status" value="1"/>
</dbReference>
<dbReference type="InterPro" id="IPR017736">
    <property type="entry name" value="Glyco_hydro_1_beta-glucosidase"/>
</dbReference>
<evidence type="ECO:0000256" key="1">
    <source>
        <dbReference type="ARBA" id="ARBA00000448"/>
    </source>
</evidence>
<dbReference type="PROSITE" id="PS00653">
    <property type="entry name" value="GLYCOSYL_HYDROL_F1_2"/>
    <property type="match status" value="1"/>
</dbReference>
<dbReference type="OrthoDB" id="9765195at2"/>
<dbReference type="PANTHER" id="PTHR10353:SF36">
    <property type="entry name" value="LP05116P"/>
    <property type="match status" value="1"/>
</dbReference>
<protein>
    <recommendedName>
        <fullName evidence="3 12">Beta-glucosidase</fullName>
        <ecNumber evidence="3 12">3.2.1.21</ecNumber>
    </recommendedName>
</protein>
<dbReference type="AlphaFoldDB" id="A0A2T0TGC1"/>
<reference evidence="13 14" key="1">
    <citation type="submission" date="2018-03" db="EMBL/GenBank/DDBJ databases">
        <title>Genomic Encyclopedia of Archaeal and Bacterial Type Strains, Phase II (KMG-II): from individual species to whole genera.</title>
        <authorList>
            <person name="Goeker M."/>
        </authorList>
    </citation>
    <scope>NUCLEOTIDE SEQUENCE [LARGE SCALE GENOMIC DNA]</scope>
    <source>
        <strain evidence="13 14">DSM 44720</strain>
    </source>
</reference>
<dbReference type="RefSeq" id="WP_106186287.1">
    <property type="nucleotide sequence ID" value="NZ_PVTF01000002.1"/>
</dbReference>
<evidence type="ECO:0000256" key="9">
    <source>
        <dbReference type="PIRSR" id="PIRSR617736-1"/>
    </source>
</evidence>
<comment type="catalytic activity">
    <reaction evidence="1 12">
        <text>Hydrolysis of terminal, non-reducing beta-D-glucosyl residues with release of beta-D-glucose.</text>
        <dbReference type="EC" id="3.2.1.21"/>
    </reaction>
</comment>
<sequence length="452" mass="49587">MRPGFLWGAATSSYQIEGAVAEDGRGPSIWDTFAATPGKVDNGDTGEVAADHYHRYREDVALMADLGLGAYRFSVTWPRVQPHGRGAVNQRGLDFYRRLVDSLLDKGIEPWPTLYHWDLPQPLEDAGGWPERDTALRFADYAAVVHDALADRVTRWTTLNEPWCSAFLGYATGRHAPGRREPAAAVRAAHHLLLGHGLAARAMGPAEVGVALNLTHVSPRADTGADLDAARRIDGMQNRLFLDPLLRGSYPVDVLADLAGTTAFDHVRPGDLETVAAPLAFLGLNYYSPALVAAGAEDRPSAYVGSPRVEFPDGGRPRTSIGWEIDADGLLRLLLRLRDDYPPVPLYVTENGAAFDDAPHDTARIAYLADHLRACAEAIDLGVPLQGYFAWSLLDNFEWSYGYAQRFGLVHVDCATQRRTPKDSARWYADVIARGGPLGSLQRVDDHTWERS</sequence>
<keyword evidence="6" id="KW-0119">Carbohydrate metabolism</keyword>
<keyword evidence="14" id="KW-1185">Reference proteome</keyword>
<evidence type="ECO:0000313" key="13">
    <source>
        <dbReference type="EMBL" id="PRY44685.1"/>
    </source>
</evidence>
<dbReference type="GO" id="GO:0030245">
    <property type="term" value="P:cellulose catabolic process"/>
    <property type="evidence" value="ECO:0007669"/>
    <property type="project" value="UniProtKB-KW"/>
</dbReference>
<feature type="binding site" evidence="10">
    <location>
        <position position="160"/>
    </location>
    <ligand>
        <name>substrate</name>
    </ligand>
</feature>